<keyword evidence="3" id="KW-0472">Membrane</keyword>
<reference evidence="6" key="1">
    <citation type="journal article" date="2019" name="Int. J. Syst. Evol. Microbiol.">
        <title>The Global Catalogue of Microorganisms (GCM) 10K type strain sequencing project: providing services to taxonomists for standard genome sequencing and annotation.</title>
        <authorList>
            <consortium name="The Broad Institute Genomics Platform"/>
            <consortium name="The Broad Institute Genome Sequencing Center for Infectious Disease"/>
            <person name="Wu L."/>
            <person name="Ma J."/>
        </authorList>
    </citation>
    <scope>NUCLEOTIDE SEQUENCE [LARGE SCALE GENOMIC DNA]</scope>
    <source>
        <strain evidence="6">CCUG 59778</strain>
    </source>
</reference>
<proteinExistence type="inferred from homology"/>
<dbReference type="Gene3D" id="3.40.710.10">
    <property type="entry name" value="DD-peptidase/beta-lactamase superfamily"/>
    <property type="match status" value="1"/>
</dbReference>
<dbReference type="SUPFAM" id="SSF56519">
    <property type="entry name" value="Penicillin binding protein dimerisation domain"/>
    <property type="match status" value="1"/>
</dbReference>
<keyword evidence="6" id="KW-1185">Reference proteome</keyword>
<dbReference type="InterPro" id="IPR050515">
    <property type="entry name" value="Beta-lactam/transpept"/>
</dbReference>
<accession>A0ABV8X2G6</accession>
<dbReference type="InterPro" id="IPR005543">
    <property type="entry name" value="PASTA_dom"/>
</dbReference>
<dbReference type="Proteomes" id="UP001595817">
    <property type="component" value="Unassembled WGS sequence"/>
</dbReference>
<comment type="similarity">
    <text evidence="2">Belongs to the transpeptidase family.</text>
</comment>
<dbReference type="Pfam" id="PF03793">
    <property type="entry name" value="PASTA"/>
    <property type="match status" value="1"/>
</dbReference>
<dbReference type="CDD" id="cd06575">
    <property type="entry name" value="PASTA_Pbp2x-like_2"/>
    <property type="match status" value="1"/>
</dbReference>
<comment type="caution">
    <text evidence="5">The sequence shown here is derived from an EMBL/GenBank/DDBJ whole genome shotgun (WGS) entry which is preliminary data.</text>
</comment>
<evidence type="ECO:0000313" key="6">
    <source>
        <dbReference type="Proteomes" id="UP001595817"/>
    </source>
</evidence>
<dbReference type="Gene3D" id="3.30.70.2110">
    <property type="match status" value="1"/>
</dbReference>
<dbReference type="InterPro" id="IPR001460">
    <property type="entry name" value="PCN-bd_Tpept"/>
</dbReference>
<evidence type="ECO:0000313" key="5">
    <source>
        <dbReference type="EMBL" id="MFC4409304.1"/>
    </source>
</evidence>
<dbReference type="InterPro" id="IPR012338">
    <property type="entry name" value="Beta-lactam/transpept-like"/>
</dbReference>
<dbReference type="Gene3D" id="2.20.70.70">
    <property type="match status" value="1"/>
</dbReference>
<gene>
    <name evidence="5" type="ORF">ACFOZY_02515</name>
</gene>
<dbReference type="PANTHER" id="PTHR30627:SF26">
    <property type="entry name" value="PENICILLIN-BINDING PROTEIN 2B"/>
    <property type="match status" value="1"/>
</dbReference>
<protein>
    <submittedName>
        <fullName evidence="5">Penicillin-binding protein</fullName>
    </submittedName>
</protein>
<dbReference type="SUPFAM" id="SSF54184">
    <property type="entry name" value="Penicillin-binding protein 2x (pbp-2x), c-terminal domain"/>
    <property type="match status" value="2"/>
</dbReference>
<dbReference type="SMART" id="SM00740">
    <property type="entry name" value="PASTA"/>
    <property type="match status" value="2"/>
</dbReference>
<dbReference type="EMBL" id="JBHSEC010000002">
    <property type="protein sequence ID" value="MFC4409304.1"/>
    <property type="molecule type" value="Genomic_DNA"/>
</dbReference>
<dbReference type="CDD" id="cd06576">
    <property type="entry name" value="PASTA_Pbp2x-like_1"/>
    <property type="match status" value="1"/>
</dbReference>
<evidence type="ECO:0000256" key="1">
    <source>
        <dbReference type="ARBA" id="ARBA00004162"/>
    </source>
</evidence>
<dbReference type="InterPro" id="IPR005311">
    <property type="entry name" value="PBP_dimer"/>
</dbReference>
<feature type="domain" description="PASTA" evidence="4">
    <location>
        <begin position="643"/>
        <end position="699"/>
    </location>
</feature>
<dbReference type="InterPro" id="IPR036138">
    <property type="entry name" value="PBP_dimer_sf"/>
</dbReference>
<dbReference type="Gene3D" id="3.90.1310.10">
    <property type="entry name" value="Penicillin-binding protein 2a (Domain 2)"/>
    <property type="match status" value="1"/>
</dbReference>
<sequence length="719" mass="79238">MFLLYGGLFFVLFVRMFLIQATGEAEGQALAALADKKYSRETTLSASRGVIYDQSGETIAKDTLSYRLIAILSPQATNDVEHPRHVVDPEKTAQVLAEYIPLSEEEIFERLSMNGKYQVEFGKAGRDISHDTMLKIQQEGLPGIVFERDLKRLYPNGKFASHLIGFALKEENEEGKVTTNGKMGLERTYNEELTGKDGKLSYKSDLWGYLLPNKEQILTPAQNGQDIYLTLDKTIQSFLEDAMNRVETEYEPAKMVAIVADPKTGAILAMSQRPSFNPQTLDGLTSNWLNDAVENTIEPGSTMKIITLAAAIEEGKWNPGATYQSGRYKLLDQTIRDHNGGNGWGRITYLEGFQRSSNVAMAYLLENLGDRTFIEYVRKFGFGGKTGIDLPNEATGTILDNWPSERLTTSFGQGTTVTPIQMIQAGTAIANDGKMMEPYIIDKIVDPNTEEIVKDNEPSEKAKPISSKTAEEVRKIMASTVTAEKGTAKRFALDGYTVAGKTGTAQIPDPKTGNYLWGKNDFLYSFLGMAPAEDPELLVYIAVQQPQLKVTEIGSQPVAEIFTSVTENSLKYLSIEPSSDIKVEKTSLGDYEGKESQAVIQELKNTGLVPVVVGDGGKITEQYPAKKTEILKGQRVFLKTEGQATLPDFTGWSKRNVLIFKEMSGLRIETSGEGFVHSQSVSAGNIASGNSPVVLKLQTPAEVYNNMNSENEENSLPQD</sequence>
<evidence type="ECO:0000256" key="3">
    <source>
        <dbReference type="ARBA" id="ARBA00023136"/>
    </source>
</evidence>
<dbReference type="Pfam" id="PF03717">
    <property type="entry name" value="PBP_dimer"/>
    <property type="match status" value="1"/>
</dbReference>
<organism evidence="5 6">
    <name type="scientific">Chungangia koreensis</name>
    <dbReference type="NCBI Taxonomy" id="752657"/>
    <lineage>
        <taxon>Bacteria</taxon>
        <taxon>Bacillati</taxon>
        <taxon>Bacillota</taxon>
        <taxon>Bacilli</taxon>
        <taxon>Lactobacillales</taxon>
        <taxon>Chungangia</taxon>
    </lineage>
</organism>
<dbReference type="PROSITE" id="PS51178">
    <property type="entry name" value="PASTA"/>
    <property type="match status" value="2"/>
</dbReference>
<evidence type="ECO:0000256" key="2">
    <source>
        <dbReference type="ARBA" id="ARBA00007171"/>
    </source>
</evidence>
<name>A0ABV8X2G6_9LACT</name>
<comment type="subcellular location">
    <subcellularLocation>
        <location evidence="1">Cell membrane</location>
        <topology evidence="1">Single-pass membrane protein</topology>
    </subcellularLocation>
</comment>
<evidence type="ECO:0000259" key="4">
    <source>
        <dbReference type="PROSITE" id="PS51178"/>
    </source>
</evidence>
<dbReference type="Pfam" id="PF00905">
    <property type="entry name" value="Transpeptidase"/>
    <property type="match status" value="1"/>
</dbReference>
<feature type="domain" description="PASTA" evidence="4">
    <location>
        <begin position="582"/>
        <end position="642"/>
    </location>
</feature>
<dbReference type="SUPFAM" id="SSF56601">
    <property type="entry name" value="beta-lactamase/transpeptidase-like"/>
    <property type="match status" value="1"/>
</dbReference>
<dbReference type="PANTHER" id="PTHR30627">
    <property type="entry name" value="PEPTIDOGLYCAN D,D-TRANSPEPTIDASE"/>
    <property type="match status" value="1"/>
</dbReference>